<comment type="similarity">
    <text evidence="1">Belongs to the LysR transcriptional regulatory family.</text>
</comment>
<evidence type="ECO:0000256" key="1">
    <source>
        <dbReference type="ARBA" id="ARBA00009437"/>
    </source>
</evidence>
<protein>
    <submittedName>
        <fullName evidence="6">Transcriptional regulator, LysR family</fullName>
    </submittedName>
</protein>
<dbReference type="GO" id="GO:0043565">
    <property type="term" value="F:sequence-specific DNA binding"/>
    <property type="evidence" value="ECO:0007669"/>
    <property type="project" value="TreeGrafter"/>
</dbReference>
<dbReference type="InterPro" id="IPR000847">
    <property type="entry name" value="LysR_HTH_N"/>
</dbReference>
<evidence type="ECO:0000256" key="4">
    <source>
        <dbReference type="ARBA" id="ARBA00023163"/>
    </source>
</evidence>
<evidence type="ECO:0000313" key="7">
    <source>
        <dbReference type="Proteomes" id="UP000195221"/>
    </source>
</evidence>
<proteinExistence type="inferred from homology"/>
<sequence length="107" mass="11321">MALGNVNDIATFVAVVKAGSFTAAAHQLGITRSAVGKIIARPEVRLQVRLLHRTPRSIGLTDDGSVFFARCTQIIEDLEEVETAMAARSATPKGALRISVPVALGHT</sequence>
<dbReference type="Gene3D" id="1.10.10.10">
    <property type="entry name" value="Winged helix-like DNA-binding domain superfamily/Winged helix DNA-binding domain"/>
    <property type="match status" value="1"/>
</dbReference>
<evidence type="ECO:0000256" key="3">
    <source>
        <dbReference type="ARBA" id="ARBA00023125"/>
    </source>
</evidence>
<feature type="domain" description="HTH lysR-type" evidence="5">
    <location>
        <begin position="1"/>
        <end position="61"/>
    </location>
</feature>
<dbReference type="InterPro" id="IPR036388">
    <property type="entry name" value="WH-like_DNA-bd_sf"/>
</dbReference>
<evidence type="ECO:0000256" key="2">
    <source>
        <dbReference type="ARBA" id="ARBA00023015"/>
    </source>
</evidence>
<dbReference type="RefSeq" id="WP_218778204.1">
    <property type="nucleotide sequence ID" value="NZ_NBTZ01000180.1"/>
</dbReference>
<keyword evidence="4" id="KW-0804">Transcription</keyword>
<reference evidence="6 7" key="1">
    <citation type="submission" date="2017-03" db="EMBL/GenBank/DDBJ databases">
        <title>Genome analysis of strain PAMC 26577.</title>
        <authorList>
            <person name="Oh H.-M."/>
            <person name="Yang J.-A."/>
        </authorList>
    </citation>
    <scope>NUCLEOTIDE SEQUENCE [LARGE SCALE GENOMIC DNA]</scope>
    <source>
        <strain evidence="6 7">PAMC 26577</strain>
    </source>
</reference>
<comment type="caution">
    <text evidence="6">The sequence shown here is derived from an EMBL/GenBank/DDBJ whole genome shotgun (WGS) entry which is preliminary data.</text>
</comment>
<dbReference type="InterPro" id="IPR058163">
    <property type="entry name" value="LysR-type_TF_proteobact-type"/>
</dbReference>
<name>A0A242M325_CABSO</name>
<dbReference type="FunFam" id="1.10.10.10:FF:000001">
    <property type="entry name" value="LysR family transcriptional regulator"/>
    <property type="match status" value="1"/>
</dbReference>
<dbReference type="PROSITE" id="PS50931">
    <property type="entry name" value="HTH_LYSR"/>
    <property type="match status" value="1"/>
</dbReference>
<evidence type="ECO:0000259" key="5">
    <source>
        <dbReference type="PROSITE" id="PS50931"/>
    </source>
</evidence>
<dbReference type="Proteomes" id="UP000195221">
    <property type="component" value="Unassembled WGS sequence"/>
</dbReference>
<accession>A0A242M325</accession>
<keyword evidence="3" id="KW-0238">DNA-binding</keyword>
<dbReference type="SUPFAM" id="SSF46785">
    <property type="entry name" value="Winged helix' DNA-binding domain"/>
    <property type="match status" value="1"/>
</dbReference>
<keyword evidence="2" id="KW-0805">Transcription regulation</keyword>
<dbReference type="PANTHER" id="PTHR30537">
    <property type="entry name" value="HTH-TYPE TRANSCRIPTIONAL REGULATOR"/>
    <property type="match status" value="1"/>
</dbReference>
<dbReference type="Pfam" id="PF00126">
    <property type="entry name" value="HTH_1"/>
    <property type="match status" value="1"/>
</dbReference>
<dbReference type="GO" id="GO:0003700">
    <property type="term" value="F:DNA-binding transcription factor activity"/>
    <property type="evidence" value="ECO:0007669"/>
    <property type="project" value="InterPro"/>
</dbReference>
<dbReference type="AlphaFoldDB" id="A0A242M325"/>
<evidence type="ECO:0000313" key="6">
    <source>
        <dbReference type="EMBL" id="OTP65552.1"/>
    </source>
</evidence>
<dbReference type="InterPro" id="IPR036390">
    <property type="entry name" value="WH_DNA-bd_sf"/>
</dbReference>
<dbReference type="PANTHER" id="PTHR30537:SF5">
    <property type="entry name" value="HTH-TYPE TRANSCRIPTIONAL ACTIVATOR TTDR-RELATED"/>
    <property type="match status" value="1"/>
</dbReference>
<dbReference type="GO" id="GO:0006351">
    <property type="term" value="P:DNA-templated transcription"/>
    <property type="evidence" value="ECO:0007669"/>
    <property type="project" value="TreeGrafter"/>
</dbReference>
<dbReference type="EMBL" id="NBTZ01000180">
    <property type="protein sequence ID" value="OTP65552.1"/>
    <property type="molecule type" value="Genomic_DNA"/>
</dbReference>
<gene>
    <name evidence="6" type="ORF">PAMC26577_39380</name>
</gene>
<organism evidence="6 7">
    <name type="scientific">Caballeronia sordidicola</name>
    <name type="common">Burkholderia sordidicola</name>
    <dbReference type="NCBI Taxonomy" id="196367"/>
    <lineage>
        <taxon>Bacteria</taxon>
        <taxon>Pseudomonadati</taxon>
        <taxon>Pseudomonadota</taxon>
        <taxon>Betaproteobacteria</taxon>
        <taxon>Burkholderiales</taxon>
        <taxon>Burkholderiaceae</taxon>
        <taxon>Caballeronia</taxon>
    </lineage>
</organism>